<proteinExistence type="predicted"/>
<dbReference type="PANTHER" id="PTHR35848">
    <property type="entry name" value="OXALATE-BINDING PROTEIN"/>
    <property type="match status" value="1"/>
</dbReference>
<sequence>MFDSVRRGSQEDFAPRRVAQGGFAYAKHVVTEKADSQLHVSFMELPPGASAFPYHYHDGITEAFVILAGEATVRTPDGDVPVGPGEVVVFPPGPAGAHRITNTSDTDPLRYVDLDTTGVPDVIHYPDSGKTAYSVGGGAAAVWRDGDAVDYYDGEADAAG</sequence>
<dbReference type="Pfam" id="PF07883">
    <property type="entry name" value="Cupin_2"/>
    <property type="match status" value="1"/>
</dbReference>
<name>A0A9W6CTY2_9MICO</name>
<evidence type="ECO:0000256" key="1">
    <source>
        <dbReference type="ARBA" id="ARBA00022723"/>
    </source>
</evidence>
<accession>A0A9W6CTY2</accession>
<dbReference type="RefSeq" id="WP_281882305.1">
    <property type="nucleotide sequence ID" value="NZ_BSDP01000001.1"/>
</dbReference>
<evidence type="ECO:0000313" key="4">
    <source>
        <dbReference type="Proteomes" id="UP001144396"/>
    </source>
</evidence>
<reference evidence="3" key="1">
    <citation type="submission" date="2022-12" db="EMBL/GenBank/DDBJ databases">
        <title>Reference genome sequencing for broad-spectrum identification of bacterial and archaeal isolates by mass spectrometry.</title>
        <authorList>
            <person name="Sekiguchi Y."/>
            <person name="Tourlousse D.M."/>
        </authorList>
    </citation>
    <scope>NUCLEOTIDE SEQUENCE</scope>
    <source>
        <strain evidence="3">14</strain>
    </source>
</reference>
<evidence type="ECO:0000259" key="2">
    <source>
        <dbReference type="Pfam" id="PF07883"/>
    </source>
</evidence>
<dbReference type="InterPro" id="IPR011051">
    <property type="entry name" value="RmlC_Cupin_sf"/>
</dbReference>
<dbReference type="InterPro" id="IPR013096">
    <property type="entry name" value="Cupin_2"/>
</dbReference>
<dbReference type="AlphaFoldDB" id="A0A9W6CTY2"/>
<dbReference type="Proteomes" id="UP001144396">
    <property type="component" value="Unassembled WGS sequence"/>
</dbReference>
<feature type="domain" description="Cupin type-2" evidence="2">
    <location>
        <begin position="42"/>
        <end position="113"/>
    </location>
</feature>
<gene>
    <name evidence="3" type="ORF">ARHIZOSPH14_05490</name>
</gene>
<organism evidence="3 4">
    <name type="scientific">Agromyces rhizosphaerae</name>
    <dbReference type="NCBI Taxonomy" id="88374"/>
    <lineage>
        <taxon>Bacteria</taxon>
        <taxon>Bacillati</taxon>
        <taxon>Actinomycetota</taxon>
        <taxon>Actinomycetes</taxon>
        <taxon>Micrococcales</taxon>
        <taxon>Microbacteriaceae</taxon>
        <taxon>Agromyces</taxon>
    </lineage>
</organism>
<keyword evidence="4" id="KW-1185">Reference proteome</keyword>
<dbReference type="InterPro" id="IPR014710">
    <property type="entry name" value="RmlC-like_jellyroll"/>
</dbReference>
<dbReference type="GO" id="GO:0046872">
    <property type="term" value="F:metal ion binding"/>
    <property type="evidence" value="ECO:0007669"/>
    <property type="project" value="UniProtKB-KW"/>
</dbReference>
<keyword evidence="1" id="KW-0479">Metal-binding</keyword>
<dbReference type="InterPro" id="IPR051610">
    <property type="entry name" value="GPI/OXD"/>
</dbReference>
<dbReference type="SUPFAM" id="SSF51182">
    <property type="entry name" value="RmlC-like cupins"/>
    <property type="match status" value="1"/>
</dbReference>
<comment type="caution">
    <text evidence="3">The sequence shown here is derived from an EMBL/GenBank/DDBJ whole genome shotgun (WGS) entry which is preliminary data.</text>
</comment>
<dbReference type="EMBL" id="BSDP01000001">
    <property type="protein sequence ID" value="GLI26307.1"/>
    <property type="molecule type" value="Genomic_DNA"/>
</dbReference>
<dbReference type="Gene3D" id="2.60.120.10">
    <property type="entry name" value="Jelly Rolls"/>
    <property type="match status" value="1"/>
</dbReference>
<protein>
    <recommendedName>
        <fullName evidence="2">Cupin type-2 domain-containing protein</fullName>
    </recommendedName>
</protein>
<evidence type="ECO:0000313" key="3">
    <source>
        <dbReference type="EMBL" id="GLI26307.1"/>
    </source>
</evidence>